<name>A0A367GRK0_9SPHI</name>
<keyword evidence="2" id="KW-1185">Reference proteome</keyword>
<evidence type="ECO:0008006" key="3">
    <source>
        <dbReference type="Google" id="ProtNLM"/>
    </source>
</evidence>
<accession>A0A367GRK0</accession>
<organism evidence="1 2">
    <name type="scientific">Mucilaginibacter hurinus</name>
    <dbReference type="NCBI Taxonomy" id="2201324"/>
    <lineage>
        <taxon>Bacteria</taxon>
        <taxon>Pseudomonadati</taxon>
        <taxon>Bacteroidota</taxon>
        <taxon>Sphingobacteriia</taxon>
        <taxon>Sphingobacteriales</taxon>
        <taxon>Sphingobacteriaceae</taxon>
        <taxon>Mucilaginibacter</taxon>
    </lineage>
</organism>
<comment type="caution">
    <text evidence="1">The sequence shown here is derived from an EMBL/GenBank/DDBJ whole genome shotgun (WGS) entry which is preliminary data.</text>
</comment>
<dbReference type="Gene3D" id="3.20.20.140">
    <property type="entry name" value="Metal-dependent hydrolases"/>
    <property type="match status" value="1"/>
</dbReference>
<dbReference type="GO" id="GO:0070573">
    <property type="term" value="F:metallodipeptidase activity"/>
    <property type="evidence" value="ECO:0007669"/>
    <property type="project" value="InterPro"/>
</dbReference>
<dbReference type="PANTHER" id="PTHR10443">
    <property type="entry name" value="MICROSOMAL DIPEPTIDASE"/>
    <property type="match status" value="1"/>
</dbReference>
<evidence type="ECO:0000313" key="1">
    <source>
        <dbReference type="EMBL" id="RCH55708.1"/>
    </source>
</evidence>
<sequence>MIPIFDMHCHPALKVYLCNAQFQKAHRPTSDYMPGGMHVDLPGLEAGGVKFLFATHYVPESGMKYMKNSSWLFRVLRWTGLKITHRFEPDEGPACFEKTLESIRGFNDQVTSAHNHFNVAVVKNLTEFENACDKGKTILMHGLEGGHHLGKSLTDEQYVANLVKLKQEGVCIITLAHFFPNALCGSGGGIPPKESRLLGYKRPEPSGLTSAGRQVVEWCQENGMIIDLVHATVEARYEVYAILDERKKSGKIIRPVVFSHTGVRTMVHPQMINELDRLVLPDTDELLKIKDYGGVLGMILMNYWQNGDNHQDSILISDKGIQPVIDTMLHIKELMGTVDHIAIGTDLDGFTHVPSDTKHVRYIDSLRQAIIQAFGEEDAQKICYTNAIRVLRQSWT</sequence>
<dbReference type="Pfam" id="PF01244">
    <property type="entry name" value="Peptidase_M19"/>
    <property type="match status" value="1"/>
</dbReference>
<dbReference type="RefSeq" id="WP_114004623.1">
    <property type="nucleotide sequence ID" value="NZ_QGDC01000003.1"/>
</dbReference>
<reference evidence="1 2" key="1">
    <citation type="submission" date="2018-05" db="EMBL/GenBank/DDBJ databases">
        <title>Mucilaginibacter hurinus sp. nov., isolated from briquette warehouse soil.</title>
        <authorList>
            <person name="Choi L."/>
        </authorList>
    </citation>
    <scope>NUCLEOTIDE SEQUENCE [LARGE SCALE GENOMIC DNA]</scope>
    <source>
        <strain evidence="1 2">ZR32</strain>
    </source>
</reference>
<dbReference type="OrthoDB" id="9804920at2"/>
<protein>
    <recommendedName>
        <fullName evidence="3">Peptidase M19</fullName>
    </recommendedName>
</protein>
<dbReference type="SUPFAM" id="SSF51556">
    <property type="entry name" value="Metallo-dependent hydrolases"/>
    <property type="match status" value="1"/>
</dbReference>
<dbReference type="InterPro" id="IPR032466">
    <property type="entry name" value="Metal_Hydrolase"/>
</dbReference>
<dbReference type="InterPro" id="IPR008257">
    <property type="entry name" value="Pept_M19"/>
</dbReference>
<proteinExistence type="predicted"/>
<dbReference type="PROSITE" id="PS51365">
    <property type="entry name" value="RENAL_DIPEPTIDASE_2"/>
    <property type="match status" value="1"/>
</dbReference>
<dbReference type="AlphaFoldDB" id="A0A367GRK0"/>
<dbReference type="PANTHER" id="PTHR10443:SF12">
    <property type="entry name" value="DIPEPTIDASE"/>
    <property type="match status" value="1"/>
</dbReference>
<dbReference type="EMBL" id="QGDC01000003">
    <property type="protein sequence ID" value="RCH55708.1"/>
    <property type="molecule type" value="Genomic_DNA"/>
</dbReference>
<evidence type="ECO:0000313" key="2">
    <source>
        <dbReference type="Proteomes" id="UP000253209"/>
    </source>
</evidence>
<dbReference type="Proteomes" id="UP000253209">
    <property type="component" value="Unassembled WGS sequence"/>
</dbReference>
<dbReference type="GO" id="GO:0006508">
    <property type="term" value="P:proteolysis"/>
    <property type="evidence" value="ECO:0007669"/>
    <property type="project" value="InterPro"/>
</dbReference>
<gene>
    <name evidence="1" type="ORF">DJ568_07430</name>
</gene>